<keyword evidence="3" id="KW-1185">Reference proteome</keyword>
<dbReference type="RefSeq" id="WP_264489931.1">
    <property type="nucleotide sequence ID" value="NZ_JAPDDT010000017.1"/>
</dbReference>
<reference evidence="2 3" key="1">
    <citation type="submission" date="2022-10" db="EMBL/GenBank/DDBJ databases">
        <title>Luteolibacter arcticus strain CCTCC AB 2014275, whole genome shotgun sequencing project.</title>
        <authorList>
            <person name="Zhao G."/>
            <person name="Shen L."/>
        </authorList>
    </citation>
    <scope>NUCLEOTIDE SEQUENCE [LARGE SCALE GENOMIC DNA]</scope>
    <source>
        <strain evidence="2 3">CCTCC AB 2014275</strain>
    </source>
</reference>
<dbReference type="Proteomes" id="UP001320876">
    <property type="component" value="Unassembled WGS sequence"/>
</dbReference>
<evidence type="ECO:0000256" key="1">
    <source>
        <dbReference type="SAM" id="Phobius"/>
    </source>
</evidence>
<name>A0ABT3GQR4_9BACT</name>
<keyword evidence="1" id="KW-1133">Transmembrane helix</keyword>
<keyword evidence="1" id="KW-0812">Transmembrane</keyword>
<feature type="transmembrane region" description="Helical" evidence="1">
    <location>
        <begin position="20"/>
        <end position="43"/>
    </location>
</feature>
<protein>
    <submittedName>
        <fullName evidence="2">Uncharacterized protein</fullName>
    </submittedName>
</protein>
<feature type="transmembrane region" description="Helical" evidence="1">
    <location>
        <begin position="88"/>
        <end position="112"/>
    </location>
</feature>
<evidence type="ECO:0000313" key="2">
    <source>
        <dbReference type="EMBL" id="MCW1925824.1"/>
    </source>
</evidence>
<gene>
    <name evidence="2" type="ORF">OKA05_24915</name>
</gene>
<sequence length="120" mass="12991">MRPDLENPRDSLPPNRAIGWYRFVLWLMPTCVAITAAIGLAWLLGVDKLAIVLWLIVTVGSTVAIGMFEARLQVASGRIGAEDQSAAILRFALLQVVLVPVLILGIVLLLLVTGDFVIPC</sequence>
<feature type="transmembrane region" description="Helical" evidence="1">
    <location>
        <begin position="49"/>
        <end position="68"/>
    </location>
</feature>
<evidence type="ECO:0000313" key="3">
    <source>
        <dbReference type="Proteomes" id="UP001320876"/>
    </source>
</evidence>
<organism evidence="2 3">
    <name type="scientific">Luteolibacter arcticus</name>
    <dbReference type="NCBI Taxonomy" id="1581411"/>
    <lineage>
        <taxon>Bacteria</taxon>
        <taxon>Pseudomonadati</taxon>
        <taxon>Verrucomicrobiota</taxon>
        <taxon>Verrucomicrobiia</taxon>
        <taxon>Verrucomicrobiales</taxon>
        <taxon>Verrucomicrobiaceae</taxon>
        <taxon>Luteolibacter</taxon>
    </lineage>
</organism>
<proteinExistence type="predicted"/>
<keyword evidence="1" id="KW-0472">Membrane</keyword>
<comment type="caution">
    <text evidence="2">The sequence shown here is derived from an EMBL/GenBank/DDBJ whole genome shotgun (WGS) entry which is preliminary data.</text>
</comment>
<dbReference type="EMBL" id="JAPDDT010000017">
    <property type="protein sequence ID" value="MCW1925824.1"/>
    <property type="molecule type" value="Genomic_DNA"/>
</dbReference>
<accession>A0ABT3GQR4</accession>